<protein>
    <submittedName>
        <fullName evidence="1">Uncharacterized protein</fullName>
    </submittedName>
</protein>
<dbReference type="STRING" id="1792845.BC343_26035"/>
<reference evidence="1 2" key="1">
    <citation type="submission" date="2016-07" db="EMBL/GenBank/DDBJ databases">
        <title>Genomic analysis of zinc-resistant bacterium Mucilaginibacter pedocola TBZ30.</title>
        <authorList>
            <person name="Huang J."/>
            <person name="Tang J."/>
        </authorList>
    </citation>
    <scope>NUCLEOTIDE SEQUENCE [LARGE SCALE GENOMIC DNA]</scope>
    <source>
        <strain evidence="1 2">TBZ30</strain>
    </source>
</reference>
<comment type="caution">
    <text evidence="1">The sequence shown here is derived from an EMBL/GenBank/DDBJ whole genome shotgun (WGS) entry which is preliminary data.</text>
</comment>
<proteinExistence type="predicted"/>
<gene>
    <name evidence="1" type="ORF">BC343_26035</name>
</gene>
<organism evidence="1 2">
    <name type="scientific">Mucilaginibacter pedocola</name>
    <dbReference type="NCBI Taxonomy" id="1792845"/>
    <lineage>
        <taxon>Bacteria</taxon>
        <taxon>Pseudomonadati</taxon>
        <taxon>Bacteroidota</taxon>
        <taxon>Sphingobacteriia</taxon>
        <taxon>Sphingobacteriales</taxon>
        <taxon>Sphingobacteriaceae</taxon>
        <taxon>Mucilaginibacter</taxon>
    </lineage>
</organism>
<evidence type="ECO:0000313" key="1">
    <source>
        <dbReference type="EMBL" id="OOQ60220.1"/>
    </source>
</evidence>
<sequence>MAMSAIVACNNKKPMLTQAPQNPAETPTSQQTWNYGQLTDTIRNAKVIAHVKNGIYCGRGTCASVSIIEVDKKDTIRVLELSSMHSDFVQGEKVSIKPGKKPLSSISLPTIAAYDSKNYKTYYGTILAAN</sequence>
<dbReference type="Proteomes" id="UP000189739">
    <property type="component" value="Unassembled WGS sequence"/>
</dbReference>
<dbReference type="AlphaFoldDB" id="A0A1S9PGZ2"/>
<evidence type="ECO:0000313" key="2">
    <source>
        <dbReference type="Proteomes" id="UP000189739"/>
    </source>
</evidence>
<accession>A0A1S9PGZ2</accession>
<dbReference type="EMBL" id="MBTF01000008">
    <property type="protein sequence ID" value="OOQ60220.1"/>
    <property type="molecule type" value="Genomic_DNA"/>
</dbReference>
<name>A0A1S9PGZ2_9SPHI</name>
<keyword evidence="2" id="KW-1185">Reference proteome</keyword>